<evidence type="ECO:0000313" key="1">
    <source>
        <dbReference type="EMBL" id="MBF4102593.1"/>
    </source>
</evidence>
<proteinExistence type="predicted"/>
<gene>
    <name evidence="1" type="ORF">INT80_06735</name>
</gene>
<dbReference type="GO" id="GO:0003677">
    <property type="term" value="F:DNA binding"/>
    <property type="evidence" value="ECO:0007669"/>
    <property type="project" value="InterPro"/>
</dbReference>
<accession>A0A930YAG6</accession>
<dbReference type="InterPro" id="IPR000655">
    <property type="entry name" value="Cro-like"/>
</dbReference>
<comment type="caution">
    <text evidence="1">The sequence shown here is derived from an EMBL/GenBank/DDBJ whole genome shotgun (WGS) entry which is preliminary data.</text>
</comment>
<name>A0A930YAG6_9PAST</name>
<dbReference type="InterPro" id="IPR038202">
    <property type="entry name" value="Cro_sf"/>
</dbReference>
<dbReference type="InterPro" id="IPR010982">
    <property type="entry name" value="Lambda_DNA-bd_dom_sf"/>
</dbReference>
<dbReference type="GO" id="GO:0006355">
    <property type="term" value="P:regulation of DNA-templated transcription"/>
    <property type="evidence" value="ECO:0007669"/>
    <property type="project" value="InterPro"/>
</dbReference>
<protein>
    <submittedName>
        <fullName evidence="1">Cro/Cl family transcriptional regulator</fullName>
    </submittedName>
</protein>
<dbReference type="Pfam" id="PF09048">
    <property type="entry name" value="Cro"/>
    <property type="match status" value="1"/>
</dbReference>
<dbReference type="Gene3D" id="3.30.240.10">
    <property type="entry name" value="CRO Repressor"/>
    <property type="match status" value="1"/>
</dbReference>
<dbReference type="AlphaFoldDB" id="A0A930YAG6"/>
<dbReference type="SUPFAM" id="SSF47413">
    <property type="entry name" value="lambda repressor-like DNA-binding domains"/>
    <property type="match status" value="1"/>
</dbReference>
<sequence>MSSEVYERISLSEYAGKHGQGKQLKINVTQAAISKAIQSQRNIYLFVDKKGNAVRGEEIRPFPHHQN</sequence>
<dbReference type="EMBL" id="JADION010000015">
    <property type="protein sequence ID" value="MBF4102593.1"/>
    <property type="molecule type" value="Genomic_DNA"/>
</dbReference>
<reference evidence="1" key="1">
    <citation type="submission" date="2020-11" db="EMBL/GenBank/DDBJ databases">
        <title>Gallibacterium anatis 1637, full genome, WGS.</title>
        <authorList>
            <person name="Laishevtcev A.I."/>
            <person name="Yakimova E.A."/>
            <person name="Petkovich D."/>
            <person name="Stepanova T.V."/>
            <person name="Kalendr R.S."/>
            <person name="Rubalsky E.O."/>
            <person name="Zulkarneev E.R."/>
            <person name="Aleshkin A.V."/>
        </authorList>
    </citation>
    <scope>NUCLEOTIDE SEQUENCE</scope>
    <source>
        <strain evidence="1">1637</strain>
    </source>
</reference>
<organism evidence="1">
    <name type="scientific">Gallibacterium anatis</name>
    <dbReference type="NCBI Taxonomy" id="750"/>
    <lineage>
        <taxon>Bacteria</taxon>
        <taxon>Pseudomonadati</taxon>
        <taxon>Pseudomonadota</taxon>
        <taxon>Gammaproteobacteria</taxon>
        <taxon>Pasteurellales</taxon>
        <taxon>Pasteurellaceae</taxon>
        <taxon>Gallibacterium</taxon>
    </lineage>
</organism>